<evidence type="ECO:0000256" key="1">
    <source>
        <dbReference type="SAM" id="Phobius"/>
    </source>
</evidence>
<dbReference type="AlphaFoldDB" id="A0A521B3C4"/>
<dbReference type="Proteomes" id="UP000317315">
    <property type="component" value="Unassembled WGS sequence"/>
</dbReference>
<proteinExistence type="predicted"/>
<feature type="transmembrane region" description="Helical" evidence="1">
    <location>
        <begin position="457"/>
        <end position="476"/>
    </location>
</feature>
<reference evidence="2 3" key="1">
    <citation type="submission" date="2017-05" db="EMBL/GenBank/DDBJ databases">
        <authorList>
            <person name="Varghese N."/>
            <person name="Submissions S."/>
        </authorList>
    </citation>
    <scope>NUCLEOTIDE SEQUENCE [LARGE SCALE GENOMIC DNA]</scope>
    <source>
        <strain evidence="2 3">DSM 16304</strain>
    </source>
</reference>
<feature type="transmembrane region" description="Helical" evidence="1">
    <location>
        <begin position="482"/>
        <end position="505"/>
    </location>
</feature>
<keyword evidence="1" id="KW-0812">Transmembrane</keyword>
<feature type="transmembrane region" description="Helical" evidence="1">
    <location>
        <begin position="90"/>
        <end position="110"/>
    </location>
</feature>
<feature type="transmembrane region" description="Helical" evidence="1">
    <location>
        <begin position="250"/>
        <end position="268"/>
    </location>
</feature>
<protein>
    <recommendedName>
        <fullName evidence="4">Membrane protein involved in the export of O-antigen and teichoic acid</fullName>
    </recommendedName>
</protein>
<keyword evidence="1" id="KW-0472">Membrane</keyword>
<evidence type="ECO:0008006" key="4">
    <source>
        <dbReference type="Google" id="ProtNLM"/>
    </source>
</evidence>
<keyword evidence="1" id="KW-1133">Transmembrane helix</keyword>
<organism evidence="2 3">
    <name type="scientific">Balnearium lithotrophicum</name>
    <dbReference type="NCBI Taxonomy" id="223788"/>
    <lineage>
        <taxon>Bacteria</taxon>
        <taxon>Pseudomonadati</taxon>
        <taxon>Aquificota</taxon>
        <taxon>Aquificia</taxon>
        <taxon>Desulfurobacteriales</taxon>
        <taxon>Desulfurobacteriaceae</taxon>
        <taxon>Balnearium</taxon>
    </lineage>
</organism>
<feature type="transmembrane region" description="Helical" evidence="1">
    <location>
        <begin position="428"/>
        <end position="450"/>
    </location>
</feature>
<feature type="transmembrane region" description="Helical" evidence="1">
    <location>
        <begin position="163"/>
        <end position="186"/>
    </location>
</feature>
<evidence type="ECO:0000313" key="3">
    <source>
        <dbReference type="Proteomes" id="UP000317315"/>
    </source>
</evidence>
<keyword evidence="3" id="KW-1185">Reference proteome</keyword>
<feature type="transmembrane region" description="Helical" evidence="1">
    <location>
        <begin position="337"/>
        <end position="361"/>
    </location>
</feature>
<feature type="transmembrane region" description="Helical" evidence="1">
    <location>
        <begin position="288"/>
        <end position="308"/>
    </location>
</feature>
<evidence type="ECO:0000313" key="2">
    <source>
        <dbReference type="EMBL" id="SMO41624.1"/>
    </source>
</evidence>
<feature type="transmembrane region" description="Helical" evidence="1">
    <location>
        <begin position="122"/>
        <end position="142"/>
    </location>
</feature>
<feature type="transmembrane region" description="Helical" evidence="1">
    <location>
        <begin position="224"/>
        <end position="244"/>
    </location>
</feature>
<feature type="transmembrane region" description="Helical" evidence="1">
    <location>
        <begin position="198"/>
        <end position="217"/>
    </location>
</feature>
<gene>
    <name evidence="2" type="ORF">SAMN06269117_103102</name>
</gene>
<dbReference type="OrthoDB" id="442385at2"/>
<dbReference type="EMBL" id="FXTM01000003">
    <property type="protein sequence ID" value="SMO41624.1"/>
    <property type="molecule type" value="Genomic_DNA"/>
</dbReference>
<sequence length="519" mass="60559">MYSHRYIQLLKEITEGKSKPTDYWEIAALLESNGIRDIDAREEWGKEDIFSLARELYKYVDLLKYEVRKETLEERPFLIRIFLNYLKGTLFALPMAIQIVSMVIVGVGIWSYIHFSLREATAIAFGTLLALFSTGGIAQMIGRKGLFYLKFGEYLLASKITKRFYLIGLILIAVYAITISFVNYLMNLFPFYMFKLAILYYILLSIIFLVFSIFYMLNDYFSLTLLTFIGILLVLLFFKVFHFGIYTSQIFGMGILILISNIIAFRKLRKLELMNYAEGVVLPKAGTLFYTLYPFFIYGSLYFLFLIMDRLMAWTTSHGYMPYFMWFNMPYEVGVDWALFTFIVTVAFIEVFINELGILSFQKIKEISAYSVKEFNEHFLRIYRLALVVFIFVGIISIIFSFFAPLILSVKFKLKYANVFFILVNQEVFWFASIGYTFLSVALLNCVIFFAYSRYNFALKSIALGVLVNLAVGFAFSRLIEYYYAIVGLTVGSVVFAAVSTYYALKFFKRFHYYYYSAF</sequence>
<feature type="transmembrane region" description="Helical" evidence="1">
    <location>
        <begin position="382"/>
        <end position="408"/>
    </location>
</feature>
<dbReference type="RefSeq" id="WP_142934033.1">
    <property type="nucleotide sequence ID" value="NZ_FXTM01000003.1"/>
</dbReference>
<accession>A0A521B3C4</accession>
<name>A0A521B3C4_9BACT</name>